<accession>A0ABQ5V3L8</accession>
<sequence>MQEQRHFRQRQDQMHDIIVALQAAQFGEGTSRGPAGADDDTAP</sequence>
<comment type="caution">
    <text evidence="2">The sequence shown here is derived from an EMBL/GenBank/DDBJ whole genome shotgun (WGS) entry which is preliminary data.</text>
</comment>
<proteinExistence type="predicted"/>
<reference evidence="2" key="1">
    <citation type="journal article" date="2014" name="Int. J. Syst. Evol. Microbiol.">
        <title>Complete genome of a new Firmicutes species belonging to the dominant human colonic microbiota ('Ruminococcus bicirculans') reveals two chromosomes and a selective capacity to utilize plant glucans.</title>
        <authorList>
            <consortium name="NISC Comparative Sequencing Program"/>
            <person name="Wegmann U."/>
            <person name="Louis P."/>
            <person name="Goesmann A."/>
            <person name="Henrissat B."/>
            <person name="Duncan S.H."/>
            <person name="Flint H.J."/>
        </authorList>
    </citation>
    <scope>NUCLEOTIDE SEQUENCE</scope>
    <source>
        <strain evidence="2">NBRC 108216</strain>
    </source>
</reference>
<evidence type="ECO:0000256" key="1">
    <source>
        <dbReference type="SAM" id="MobiDB-lite"/>
    </source>
</evidence>
<feature type="region of interest" description="Disordered" evidence="1">
    <location>
        <begin position="24"/>
        <end position="43"/>
    </location>
</feature>
<dbReference type="Proteomes" id="UP001161390">
    <property type="component" value="Unassembled WGS sequence"/>
</dbReference>
<name>A0ABQ5V3L8_9PROT</name>
<dbReference type="EMBL" id="BSNJ01000034">
    <property type="protein sequence ID" value="GLQ22121.1"/>
    <property type="molecule type" value="Genomic_DNA"/>
</dbReference>
<evidence type="ECO:0000313" key="2">
    <source>
        <dbReference type="EMBL" id="GLQ22121.1"/>
    </source>
</evidence>
<reference evidence="2" key="2">
    <citation type="submission" date="2023-01" db="EMBL/GenBank/DDBJ databases">
        <title>Draft genome sequence of Algimonas porphyrae strain NBRC 108216.</title>
        <authorList>
            <person name="Sun Q."/>
            <person name="Mori K."/>
        </authorList>
    </citation>
    <scope>NUCLEOTIDE SEQUENCE</scope>
    <source>
        <strain evidence="2">NBRC 108216</strain>
    </source>
</reference>
<gene>
    <name evidence="2" type="ORF">GCM10007854_30770</name>
</gene>
<evidence type="ECO:0000313" key="3">
    <source>
        <dbReference type="Proteomes" id="UP001161390"/>
    </source>
</evidence>
<keyword evidence="3" id="KW-1185">Reference proteome</keyword>
<organism evidence="2 3">
    <name type="scientific">Algimonas porphyrae</name>
    <dbReference type="NCBI Taxonomy" id="1128113"/>
    <lineage>
        <taxon>Bacteria</taxon>
        <taxon>Pseudomonadati</taxon>
        <taxon>Pseudomonadota</taxon>
        <taxon>Alphaproteobacteria</taxon>
        <taxon>Maricaulales</taxon>
        <taxon>Robiginitomaculaceae</taxon>
        <taxon>Algimonas</taxon>
    </lineage>
</organism>
<protein>
    <submittedName>
        <fullName evidence="2">Uncharacterized protein</fullName>
    </submittedName>
</protein>